<dbReference type="STRING" id="1176587.A8C56_17680"/>
<dbReference type="PIRSF" id="PIRSF018266">
    <property type="entry name" value="FecR"/>
    <property type="match status" value="1"/>
</dbReference>
<evidence type="ECO:0000259" key="3">
    <source>
        <dbReference type="Pfam" id="PF16344"/>
    </source>
</evidence>
<dbReference type="Pfam" id="PF04773">
    <property type="entry name" value="FecR"/>
    <property type="match status" value="1"/>
</dbReference>
<dbReference type="KEGG" id="nia:A8C56_17680"/>
<feature type="domain" description="FecR protein" evidence="2">
    <location>
        <begin position="119"/>
        <end position="210"/>
    </location>
</feature>
<dbReference type="Gene3D" id="3.55.50.30">
    <property type="match status" value="1"/>
</dbReference>
<dbReference type="RefSeq" id="WP_067759006.1">
    <property type="nucleotide sequence ID" value="NZ_CP015772.1"/>
</dbReference>
<name>A0A1A9I7C8_9BACT</name>
<keyword evidence="1" id="KW-1133">Transmembrane helix</keyword>
<dbReference type="GO" id="GO:0016989">
    <property type="term" value="F:sigma factor antagonist activity"/>
    <property type="evidence" value="ECO:0007669"/>
    <property type="project" value="TreeGrafter"/>
</dbReference>
<dbReference type="InterPro" id="IPR032508">
    <property type="entry name" value="FecR_C"/>
</dbReference>
<evidence type="ECO:0000313" key="4">
    <source>
        <dbReference type="EMBL" id="ANH82562.1"/>
    </source>
</evidence>
<evidence type="ECO:0000256" key="1">
    <source>
        <dbReference type="SAM" id="Phobius"/>
    </source>
</evidence>
<dbReference type="Gene3D" id="2.60.120.1440">
    <property type="match status" value="1"/>
</dbReference>
<keyword evidence="1" id="KW-0472">Membrane</keyword>
<dbReference type="Proteomes" id="UP000077667">
    <property type="component" value="Chromosome"/>
</dbReference>
<evidence type="ECO:0008006" key="6">
    <source>
        <dbReference type="Google" id="ProtNLM"/>
    </source>
</evidence>
<sequence length="329" mass="37521">MNRDAFLALLVKKMTGCLSEQETVHLGTAVSENYEYQQIGKVLEKMHFMNEVEIDKENRLAVIWKQIESNTTVLPEKKNVRSFLFLKVAAILLLAGGLALFFRYRNHPIKKDKMIVLNTTNEKRYTTLPDGTQVTLNYHSSLEYNNDFGHEKRKIILQGEAFFDVTKNPAVPLQVFAGPLMIEVKGTAFNVNAYRNNADVEVALLRGIVEVSRRGGHTDKVLLKPDQRLLAPNTTSGIVQFSIDAVDQKVIQQIHWKEDSLVFKKEKLQDIALRLEKKYNVTIEIVTAALKEKRFSGMFVNESLSEGLDALKLAYPFSYKIEDKKVTIR</sequence>
<reference evidence="4 5" key="1">
    <citation type="submission" date="2016-05" db="EMBL/GenBank/DDBJ databases">
        <title>Niabella ginsenosidivorans BS26 whole genome sequencing.</title>
        <authorList>
            <person name="Im W.T."/>
            <person name="Siddiqi M.Z."/>
        </authorList>
    </citation>
    <scope>NUCLEOTIDE SEQUENCE [LARGE SCALE GENOMIC DNA]</scope>
    <source>
        <strain evidence="4 5">BS26</strain>
    </source>
</reference>
<evidence type="ECO:0000313" key="5">
    <source>
        <dbReference type="Proteomes" id="UP000077667"/>
    </source>
</evidence>
<proteinExistence type="predicted"/>
<dbReference type="InterPro" id="IPR006860">
    <property type="entry name" value="FecR"/>
</dbReference>
<dbReference type="InterPro" id="IPR012373">
    <property type="entry name" value="Ferrdict_sens_TM"/>
</dbReference>
<keyword evidence="5" id="KW-1185">Reference proteome</keyword>
<feature type="transmembrane region" description="Helical" evidence="1">
    <location>
        <begin position="84"/>
        <end position="104"/>
    </location>
</feature>
<dbReference type="Pfam" id="PF16344">
    <property type="entry name" value="FecR_C"/>
    <property type="match status" value="1"/>
</dbReference>
<protein>
    <recommendedName>
        <fullName evidence="6">FecR protein domain-containing protein</fullName>
    </recommendedName>
</protein>
<dbReference type="AlphaFoldDB" id="A0A1A9I7C8"/>
<accession>A0A1A9I7C8</accession>
<organism evidence="4 5">
    <name type="scientific">Niabella ginsenosidivorans</name>
    <dbReference type="NCBI Taxonomy" id="1176587"/>
    <lineage>
        <taxon>Bacteria</taxon>
        <taxon>Pseudomonadati</taxon>
        <taxon>Bacteroidota</taxon>
        <taxon>Chitinophagia</taxon>
        <taxon>Chitinophagales</taxon>
        <taxon>Chitinophagaceae</taxon>
        <taxon>Niabella</taxon>
    </lineage>
</organism>
<evidence type="ECO:0000259" key="2">
    <source>
        <dbReference type="Pfam" id="PF04773"/>
    </source>
</evidence>
<dbReference type="OrthoDB" id="1523735at2"/>
<feature type="domain" description="Protein FecR C-terminal" evidence="3">
    <location>
        <begin position="261"/>
        <end position="328"/>
    </location>
</feature>
<keyword evidence="1" id="KW-0812">Transmembrane</keyword>
<gene>
    <name evidence="4" type="ORF">A8C56_17680</name>
</gene>
<dbReference type="PANTHER" id="PTHR30273">
    <property type="entry name" value="PERIPLASMIC SIGNAL SENSOR AND SIGMA FACTOR ACTIVATOR FECR-RELATED"/>
    <property type="match status" value="1"/>
</dbReference>
<dbReference type="EMBL" id="CP015772">
    <property type="protein sequence ID" value="ANH82562.1"/>
    <property type="molecule type" value="Genomic_DNA"/>
</dbReference>
<dbReference type="PANTHER" id="PTHR30273:SF2">
    <property type="entry name" value="PROTEIN FECR"/>
    <property type="match status" value="1"/>
</dbReference>